<organism evidence="6">
    <name type="scientific">Sinomonas puerhi</name>
    <dbReference type="NCBI Taxonomy" id="3238584"/>
    <lineage>
        <taxon>Bacteria</taxon>
        <taxon>Bacillati</taxon>
        <taxon>Actinomycetota</taxon>
        <taxon>Actinomycetes</taxon>
        <taxon>Micrococcales</taxon>
        <taxon>Micrococcaceae</taxon>
        <taxon>Sinomonas</taxon>
    </lineage>
</organism>
<evidence type="ECO:0000313" key="6">
    <source>
        <dbReference type="EMBL" id="XDP45813.1"/>
    </source>
</evidence>
<dbReference type="PANTHER" id="PTHR42988">
    <property type="entry name" value="PHOSPHOHYDROLASE"/>
    <property type="match status" value="1"/>
</dbReference>
<keyword evidence="2" id="KW-0378">Hydrolase</keyword>
<name>A0AB39L5W4_9MICC</name>
<reference evidence="6" key="1">
    <citation type="submission" date="2024-07" db="EMBL/GenBank/DDBJ databases">
        <authorList>
            <person name="fu j."/>
        </authorList>
    </citation>
    <scope>NUCLEOTIDE SEQUENCE</scope>
    <source>
        <strain evidence="6">P10A9</strain>
    </source>
</reference>
<evidence type="ECO:0000256" key="3">
    <source>
        <dbReference type="ARBA" id="ARBA00023004"/>
    </source>
</evidence>
<dbReference type="CDD" id="cd07402">
    <property type="entry name" value="MPP_GpdQ"/>
    <property type="match status" value="1"/>
</dbReference>
<protein>
    <submittedName>
        <fullName evidence="6">Phosphodiesterase</fullName>
    </submittedName>
</protein>
<dbReference type="Pfam" id="PF00149">
    <property type="entry name" value="Metallophos"/>
    <property type="match status" value="1"/>
</dbReference>
<dbReference type="Gene3D" id="3.60.21.10">
    <property type="match status" value="1"/>
</dbReference>
<dbReference type="EMBL" id="CP163302">
    <property type="protein sequence ID" value="XDP45813.1"/>
    <property type="molecule type" value="Genomic_DNA"/>
</dbReference>
<dbReference type="InterPro" id="IPR004843">
    <property type="entry name" value="Calcineurin-like_PHP"/>
</dbReference>
<dbReference type="InterPro" id="IPR029052">
    <property type="entry name" value="Metallo-depent_PP-like"/>
</dbReference>
<accession>A0AB39L5W4</accession>
<dbReference type="RefSeq" id="WP_369046251.1">
    <property type="nucleotide sequence ID" value="NZ_CP163302.1"/>
</dbReference>
<keyword evidence="3" id="KW-0408">Iron</keyword>
<proteinExistence type="inferred from homology"/>
<evidence type="ECO:0000256" key="4">
    <source>
        <dbReference type="ARBA" id="ARBA00025742"/>
    </source>
</evidence>
<evidence type="ECO:0000256" key="1">
    <source>
        <dbReference type="ARBA" id="ARBA00022723"/>
    </source>
</evidence>
<dbReference type="AlphaFoldDB" id="A0AB39L5W4"/>
<dbReference type="InterPro" id="IPR050884">
    <property type="entry name" value="CNP_phosphodiesterase-III"/>
</dbReference>
<gene>
    <name evidence="6" type="ORF">AB5L97_01990</name>
</gene>
<dbReference type="GO" id="GO:0004112">
    <property type="term" value="F:cyclic-nucleotide phosphodiesterase activity"/>
    <property type="evidence" value="ECO:0007669"/>
    <property type="project" value="InterPro"/>
</dbReference>
<keyword evidence="1" id="KW-0479">Metal-binding</keyword>
<evidence type="ECO:0000256" key="2">
    <source>
        <dbReference type="ARBA" id="ARBA00022801"/>
    </source>
</evidence>
<dbReference type="InterPro" id="IPR026575">
    <property type="entry name" value="GpdQ/CpdA-like"/>
</dbReference>
<sequence length="314" mass="33226">MGIIQAEHPRPRHFLVHVSDTHLVGDGLLAGTLDSEERLRRLFSQMHDAGGSPEAIVVTGDLADRGEPAAYARLRSIAEPAAAALGSRLIWAMGNHDSRAALREHLLDEDPSAEPLDRVHWVNGLRIIVLDTTVPGFHHGEVSAAQLDWLAEELTFPAPDGTLLAMHHPPVPCVQELAVLVELRGQAPLADVLRGSDVRAILAGHLHYSTSGTFAGIPVSVASATCYTQDLAGAVDPTSGIRGTRGRDAAQAYNLVHVYADSVLHSVVPAAGGETVGRDVPAAEVARILADAGVTFPADDGARPVRRSEAHPTL</sequence>
<comment type="similarity">
    <text evidence="4">Belongs to the cyclic nucleotide phosphodiesterase class-III family.</text>
</comment>
<dbReference type="KEGG" id="spue:AB5L97_01990"/>
<evidence type="ECO:0000259" key="5">
    <source>
        <dbReference type="Pfam" id="PF00149"/>
    </source>
</evidence>
<dbReference type="PANTHER" id="PTHR42988:SF2">
    <property type="entry name" value="CYCLIC NUCLEOTIDE PHOSPHODIESTERASE CBUA0032-RELATED"/>
    <property type="match status" value="1"/>
</dbReference>
<dbReference type="GO" id="GO:0046872">
    <property type="term" value="F:metal ion binding"/>
    <property type="evidence" value="ECO:0007669"/>
    <property type="project" value="UniProtKB-KW"/>
</dbReference>
<dbReference type="SUPFAM" id="SSF56300">
    <property type="entry name" value="Metallo-dependent phosphatases"/>
    <property type="match status" value="1"/>
</dbReference>
<feature type="domain" description="Calcineurin-like phosphoesterase" evidence="5">
    <location>
        <begin position="16"/>
        <end position="208"/>
    </location>
</feature>